<dbReference type="STRING" id="1685378.AVO44_15575"/>
<gene>
    <name evidence="1" type="ORF">AVO44_15575</name>
</gene>
<keyword evidence="2" id="KW-1185">Reference proteome</keyword>
<reference evidence="2" key="1">
    <citation type="submission" date="2015-12" db="EMBL/GenBank/DDBJ databases">
        <authorList>
            <person name="Zhang G."/>
            <person name="Stingl U."/>
        </authorList>
    </citation>
    <scope>NUCLEOTIDE SEQUENCE [LARGE SCALE GENOMIC DNA]</scope>
    <source>
        <strain evidence="2">ZGT108</strain>
    </source>
</reference>
<name>A0A0X3TWJ1_9RHOB</name>
<dbReference type="Proteomes" id="UP000053690">
    <property type="component" value="Unassembled WGS sequence"/>
</dbReference>
<evidence type="ECO:0000313" key="2">
    <source>
        <dbReference type="Proteomes" id="UP000053690"/>
    </source>
</evidence>
<dbReference type="EMBL" id="LQBP01000008">
    <property type="protein sequence ID" value="KUJ77750.1"/>
    <property type="molecule type" value="Genomic_DNA"/>
</dbReference>
<sequence length="348" mass="38880">MKFKEPAYDPFRSAVARVVAEEFNGSYVGAIVVSSQREWVSAKEASAELNISPQRLVEAVQKKHIAGKQSQSGYGHTHTVIPRLELVNIAADRDRYCSGLEVQRLLGIHRKQFELLREAGVVSEVAVQHRPALVDGGFDRVALLDSITKLRSSADHRPGDTVKLFELNLRRTTDRSALLHLFRLVFECKIRPVVADEDMALSSFEFLKSEIDDELSTLRFSRDWTAHDVAKIAGWKPQSVVHWCRLGLLEARQVQHGPNLSYLISPEQLARFQATFVPVATLAKSRGTSSRKLMESLADREIPTHGAEPEGRTSRGHLVRLSDLLVTGGDDAPNRRVCEDPRATSMQT</sequence>
<comment type="caution">
    <text evidence="1">The sequence shown here is derived from an EMBL/GenBank/DDBJ whole genome shotgun (WGS) entry which is preliminary data.</text>
</comment>
<evidence type="ECO:0000313" key="1">
    <source>
        <dbReference type="EMBL" id="KUJ77750.1"/>
    </source>
</evidence>
<accession>A0A0X3TWJ1</accession>
<organism evidence="1 2">
    <name type="scientific">Ruegeria profundi</name>
    <dbReference type="NCBI Taxonomy" id="1685378"/>
    <lineage>
        <taxon>Bacteria</taxon>
        <taxon>Pseudomonadati</taxon>
        <taxon>Pseudomonadota</taxon>
        <taxon>Alphaproteobacteria</taxon>
        <taxon>Rhodobacterales</taxon>
        <taxon>Roseobacteraceae</taxon>
        <taxon>Ruegeria</taxon>
    </lineage>
</organism>
<dbReference type="AlphaFoldDB" id="A0A0X3TWJ1"/>
<proteinExistence type="predicted"/>
<protein>
    <recommendedName>
        <fullName evidence="3">Helix-turn-helix domain-containing protein</fullName>
    </recommendedName>
</protein>
<evidence type="ECO:0008006" key="3">
    <source>
        <dbReference type="Google" id="ProtNLM"/>
    </source>
</evidence>